<keyword evidence="3" id="KW-1185">Reference proteome</keyword>
<dbReference type="Proteomes" id="UP001054945">
    <property type="component" value="Unassembled WGS sequence"/>
</dbReference>
<evidence type="ECO:0000313" key="3">
    <source>
        <dbReference type="Proteomes" id="UP001054945"/>
    </source>
</evidence>
<name>A0AAV4M6M3_CAEEX</name>
<feature type="region of interest" description="Disordered" evidence="1">
    <location>
        <begin position="121"/>
        <end position="142"/>
    </location>
</feature>
<evidence type="ECO:0000313" key="2">
    <source>
        <dbReference type="EMBL" id="GIX68034.1"/>
    </source>
</evidence>
<organism evidence="2 3">
    <name type="scientific">Caerostris extrusa</name>
    <name type="common">Bark spider</name>
    <name type="synonym">Caerostris bankana</name>
    <dbReference type="NCBI Taxonomy" id="172846"/>
    <lineage>
        <taxon>Eukaryota</taxon>
        <taxon>Metazoa</taxon>
        <taxon>Ecdysozoa</taxon>
        <taxon>Arthropoda</taxon>
        <taxon>Chelicerata</taxon>
        <taxon>Arachnida</taxon>
        <taxon>Araneae</taxon>
        <taxon>Araneomorphae</taxon>
        <taxon>Entelegynae</taxon>
        <taxon>Araneoidea</taxon>
        <taxon>Araneidae</taxon>
        <taxon>Caerostris</taxon>
    </lineage>
</organism>
<accession>A0AAV4M6M3</accession>
<feature type="compositionally biased region" description="Basic residues" evidence="1">
    <location>
        <begin position="132"/>
        <end position="142"/>
    </location>
</feature>
<evidence type="ECO:0000256" key="1">
    <source>
        <dbReference type="SAM" id="MobiDB-lite"/>
    </source>
</evidence>
<sequence>MAVAWMFVEGLIGFKNTLNLALVRSGKLTGVSSADESMSDQLSGYRLAYFLNWGKKITLVIAFNCRIFTYRSVRLRQLPIDSFAGIFCRKSENPIVAPYRLLLEGRGTREFYSPHDKTFRRQLRTPRNPRPEKKRPAHLQGL</sequence>
<comment type="caution">
    <text evidence="2">The sequence shown here is derived from an EMBL/GenBank/DDBJ whole genome shotgun (WGS) entry which is preliminary data.</text>
</comment>
<dbReference type="AlphaFoldDB" id="A0AAV4M6M3"/>
<proteinExistence type="predicted"/>
<reference evidence="2 3" key="1">
    <citation type="submission" date="2021-06" db="EMBL/GenBank/DDBJ databases">
        <title>Caerostris extrusa draft genome.</title>
        <authorList>
            <person name="Kono N."/>
            <person name="Arakawa K."/>
        </authorList>
    </citation>
    <scope>NUCLEOTIDE SEQUENCE [LARGE SCALE GENOMIC DNA]</scope>
</reference>
<gene>
    <name evidence="2" type="primary">AVEN_255090_1</name>
    <name evidence="2" type="ORF">CEXT_195111</name>
</gene>
<dbReference type="EMBL" id="BPLR01001917">
    <property type="protein sequence ID" value="GIX68034.1"/>
    <property type="molecule type" value="Genomic_DNA"/>
</dbReference>
<protein>
    <submittedName>
        <fullName evidence="2">Uncharacterized protein</fullName>
    </submittedName>
</protein>